<reference evidence="1 4" key="3">
    <citation type="journal article" date="2024" name="Syst. Appl. Microbiol.">
        <title>Evidence for the occurrence of Acinetobacter faecalis in cattle feces and its emended description.</title>
        <authorList>
            <person name="Kyselkova M."/>
            <person name="Xanthopoulou K."/>
            <person name="Shestivska V."/>
            <person name="Spanelova P."/>
            <person name="Maixnerova M."/>
            <person name="Higgins P.G."/>
            <person name="Nemec A."/>
        </authorList>
    </citation>
    <scope>NUCLEOTIDE SEQUENCE [LARGE SCALE GENOMIC DNA]</scope>
    <source>
        <strain evidence="1 4">ANC 7225</strain>
    </source>
</reference>
<protein>
    <submittedName>
        <fullName evidence="2">Uncharacterized protein</fullName>
    </submittedName>
</protein>
<gene>
    <name evidence="2" type="ORF">GIX10_04170</name>
    <name evidence="1" type="ORF">SKM48_04740</name>
</gene>
<dbReference type="EMBL" id="WLYL01000009">
    <property type="protein sequence ID" value="MTD10648.1"/>
    <property type="molecule type" value="Genomic_DNA"/>
</dbReference>
<evidence type="ECO:0000313" key="2">
    <source>
        <dbReference type="EMBL" id="MTD10648.1"/>
    </source>
</evidence>
<dbReference type="RefSeq" id="WP_154772279.1">
    <property type="nucleotide sequence ID" value="NZ_JAXHPE010000007.1"/>
</dbReference>
<evidence type="ECO:0000313" key="3">
    <source>
        <dbReference type="Proteomes" id="UP000473854"/>
    </source>
</evidence>
<dbReference type="EMBL" id="JAXHPO010000014">
    <property type="protein sequence ID" value="MDY6550078.1"/>
    <property type="molecule type" value="Genomic_DNA"/>
</dbReference>
<evidence type="ECO:0000313" key="1">
    <source>
        <dbReference type="EMBL" id="MDY6550078.1"/>
    </source>
</evidence>
<proteinExistence type="predicted"/>
<evidence type="ECO:0000313" key="4">
    <source>
        <dbReference type="Proteomes" id="UP001284094"/>
    </source>
</evidence>
<reference evidence="1" key="2">
    <citation type="submission" date="2023-11" db="EMBL/GenBank/DDBJ databases">
        <authorList>
            <person name="Kyselkova M."/>
            <person name="Xanthopoulou K."/>
            <person name="Shestivska V."/>
            <person name="Spanelova P."/>
            <person name="Maixnerova M."/>
            <person name="Higgins P.G."/>
            <person name="Nemec A."/>
        </authorList>
    </citation>
    <scope>NUCLEOTIDE SEQUENCE</scope>
    <source>
        <strain evidence="1">ANC 7225</strain>
    </source>
</reference>
<comment type="caution">
    <text evidence="2">The sequence shown here is derived from an EMBL/GenBank/DDBJ whole genome shotgun (WGS) entry which is preliminary data.</text>
</comment>
<dbReference type="AlphaFoldDB" id="A0A6L6GDP3"/>
<dbReference type="Proteomes" id="UP000473854">
    <property type="component" value="Unassembled WGS sequence"/>
</dbReference>
<dbReference type="Proteomes" id="UP001284094">
    <property type="component" value="Unassembled WGS sequence"/>
</dbReference>
<name>A0A6L6GDP3_9GAMM</name>
<accession>A0A6L6GDP3</accession>
<organism evidence="2 3">
    <name type="scientific">Acinetobacter faecalis</name>
    <dbReference type="NCBI Taxonomy" id="2665161"/>
    <lineage>
        <taxon>Bacteria</taxon>
        <taxon>Pseudomonadati</taxon>
        <taxon>Pseudomonadota</taxon>
        <taxon>Gammaproteobacteria</taxon>
        <taxon>Moraxellales</taxon>
        <taxon>Moraxellaceae</taxon>
        <taxon>Acinetobacter</taxon>
    </lineage>
</organism>
<reference evidence="2 3" key="1">
    <citation type="submission" date="2019-11" db="EMBL/GenBank/DDBJ databases">
        <authorList>
            <person name="An D."/>
        </authorList>
    </citation>
    <scope>NUCLEOTIDE SEQUENCE [LARGE SCALE GENOMIC DNA]</scope>
    <source>
        <strain evidence="2 3">YIM 103518</strain>
    </source>
</reference>
<keyword evidence="4" id="KW-1185">Reference proteome</keyword>
<sequence>MQNMVFLGLEKNTFEQFQSISERLKQGTSSSIAQELGQVLAEMSCHLVDQVFGEIAKIRAHADLESENTLQQIKDNLKKYMPWAIALFSNERLNPLVEYLQTQMQCKNEQHFLTYRVDQSLLNYAINYMEQIEKGDQSYIVPAFQVFTKIVDQGIDQLIYAPKKLLKFNFVVDKTLTGVIHLTTQLGYKRIEKVSTQFAFIHAQKTLMHFFSFLEQPNQPST</sequence>